<feature type="non-terminal residue" evidence="1">
    <location>
        <position position="84"/>
    </location>
</feature>
<name>A0A087T3U2_STEMI</name>
<keyword evidence="2" id="KW-1185">Reference proteome</keyword>
<proteinExistence type="predicted"/>
<evidence type="ECO:0008006" key="3">
    <source>
        <dbReference type="Google" id="ProtNLM"/>
    </source>
</evidence>
<sequence length="84" mass="9533">MVIGLRKVGWSLRQIAADTDMGASTVHRLWRTRLEQGNVGRKRGAVRVTSACLDRRIRRQAVGSSKSLVPRFCSMCKIPWMFLC</sequence>
<gene>
    <name evidence="1" type="ORF">X975_08506</name>
</gene>
<dbReference type="EMBL" id="KK113271">
    <property type="protein sequence ID" value="KFM59781.1"/>
    <property type="molecule type" value="Genomic_DNA"/>
</dbReference>
<reference evidence="1 2" key="1">
    <citation type="submission" date="2013-11" db="EMBL/GenBank/DDBJ databases">
        <title>Genome sequencing of Stegodyphus mimosarum.</title>
        <authorList>
            <person name="Bechsgaard J."/>
        </authorList>
    </citation>
    <scope>NUCLEOTIDE SEQUENCE [LARGE SCALE GENOMIC DNA]</scope>
</reference>
<protein>
    <recommendedName>
        <fullName evidence="3">HTH iclR-type domain-containing protein</fullName>
    </recommendedName>
</protein>
<accession>A0A087T3U2</accession>
<dbReference type="AlphaFoldDB" id="A0A087T3U2"/>
<dbReference type="OrthoDB" id="6779329at2759"/>
<organism evidence="1 2">
    <name type="scientific">Stegodyphus mimosarum</name>
    <name type="common">African social velvet spider</name>
    <dbReference type="NCBI Taxonomy" id="407821"/>
    <lineage>
        <taxon>Eukaryota</taxon>
        <taxon>Metazoa</taxon>
        <taxon>Ecdysozoa</taxon>
        <taxon>Arthropoda</taxon>
        <taxon>Chelicerata</taxon>
        <taxon>Arachnida</taxon>
        <taxon>Araneae</taxon>
        <taxon>Araneomorphae</taxon>
        <taxon>Entelegynae</taxon>
        <taxon>Eresoidea</taxon>
        <taxon>Eresidae</taxon>
        <taxon>Stegodyphus</taxon>
    </lineage>
</organism>
<evidence type="ECO:0000313" key="2">
    <source>
        <dbReference type="Proteomes" id="UP000054359"/>
    </source>
</evidence>
<evidence type="ECO:0000313" key="1">
    <source>
        <dbReference type="EMBL" id="KFM59781.1"/>
    </source>
</evidence>
<dbReference type="Proteomes" id="UP000054359">
    <property type="component" value="Unassembled WGS sequence"/>
</dbReference>